<dbReference type="AlphaFoldDB" id="A0A091E6L8"/>
<sequence length="178" mass="20466">MNYLAFLLAILQVYKDSFEIAESLNHSHMVSRPGNITLTYDLPVDWAVQQIKWEKIQPHQIDLLVRCNLSEGISYSRYRKQILTNCTQGIRSNFIIITNATASDSGLYRCHFTARTGENKTFLMNLTITDEKNLLDRGHPKDSVQPDNCTIANQSIISPRLNVFWTEEENGKSEFTCY</sequence>
<dbReference type="GO" id="GO:0009897">
    <property type="term" value="C:external side of plasma membrane"/>
    <property type="evidence" value="ECO:0007669"/>
    <property type="project" value="TreeGrafter"/>
</dbReference>
<dbReference type="InterPro" id="IPR013783">
    <property type="entry name" value="Ig-like_fold"/>
</dbReference>
<dbReference type="GO" id="GO:0002729">
    <property type="term" value="P:positive regulation of natural killer cell cytokine production"/>
    <property type="evidence" value="ECO:0007669"/>
    <property type="project" value="InterPro"/>
</dbReference>
<evidence type="ECO:0000313" key="2">
    <source>
        <dbReference type="Proteomes" id="UP000028990"/>
    </source>
</evidence>
<dbReference type="eggNOG" id="ENOG502RY5X">
    <property type="taxonomic scope" value="Eukaryota"/>
</dbReference>
<dbReference type="GO" id="GO:0050839">
    <property type="term" value="F:cell adhesion molecule binding"/>
    <property type="evidence" value="ECO:0007669"/>
    <property type="project" value="TreeGrafter"/>
</dbReference>
<keyword evidence="2" id="KW-1185">Reference proteome</keyword>
<dbReference type="GO" id="GO:0002891">
    <property type="term" value="P:positive regulation of immunoglobulin mediated immune response"/>
    <property type="evidence" value="ECO:0007669"/>
    <property type="project" value="TreeGrafter"/>
</dbReference>
<organism evidence="1 2">
    <name type="scientific">Fukomys damarensis</name>
    <name type="common">Damaraland mole rat</name>
    <name type="synonym">Cryptomys damarensis</name>
    <dbReference type="NCBI Taxonomy" id="885580"/>
    <lineage>
        <taxon>Eukaryota</taxon>
        <taxon>Metazoa</taxon>
        <taxon>Chordata</taxon>
        <taxon>Craniata</taxon>
        <taxon>Vertebrata</taxon>
        <taxon>Euteleostomi</taxon>
        <taxon>Mammalia</taxon>
        <taxon>Eutheria</taxon>
        <taxon>Euarchontoglires</taxon>
        <taxon>Glires</taxon>
        <taxon>Rodentia</taxon>
        <taxon>Hystricomorpha</taxon>
        <taxon>Bathyergidae</taxon>
        <taxon>Fukomys</taxon>
    </lineage>
</organism>
<protein>
    <submittedName>
        <fullName evidence="1">CD226 antigen</fullName>
    </submittedName>
</protein>
<proteinExistence type="predicted"/>
<dbReference type="SUPFAM" id="SSF48726">
    <property type="entry name" value="Immunoglobulin"/>
    <property type="match status" value="1"/>
</dbReference>
<dbReference type="InterPro" id="IPR036179">
    <property type="entry name" value="Ig-like_dom_sf"/>
</dbReference>
<name>A0A091E6L8_FUKDA</name>
<dbReference type="PANTHER" id="PTHR47011:SF1">
    <property type="entry name" value="CD226 ANTIGEN"/>
    <property type="match status" value="1"/>
</dbReference>
<dbReference type="STRING" id="885580.ENSFDAP00000005387"/>
<gene>
    <name evidence="1" type="ORF">H920_00157</name>
</gene>
<dbReference type="EMBL" id="KN120511">
    <property type="protein sequence ID" value="KFO38423.1"/>
    <property type="molecule type" value="Genomic_DNA"/>
</dbReference>
<evidence type="ECO:0000313" key="1">
    <source>
        <dbReference type="EMBL" id="KFO38423.1"/>
    </source>
</evidence>
<dbReference type="InterPro" id="IPR042842">
    <property type="entry name" value="CD226"/>
</dbReference>
<dbReference type="Gene3D" id="2.60.40.10">
    <property type="entry name" value="Immunoglobulins"/>
    <property type="match status" value="1"/>
</dbReference>
<dbReference type="Proteomes" id="UP000028990">
    <property type="component" value="Unassembled WGS sequence"/>
</dbReference>
<accession>A0A091E6L8</accession>
<reference evidence="1 2" key="1">
    <citation type="submission" date="2013-11" db="EMBL/GenBank/DDBJ databases">
        <title>The Damaraland mole rat (Fukomys damarensis) genome and evolution of African mole rats.</title>
        <authorList>
            <person name="Gladyshev V.N."/>
            <person name="Fang X."/>
        </authorList>
    </citation>
    <scope>NUCLEOTIDE SEQUENCE [LARGE SCALE GENOMIC DNA]</scope>
    <source>
        <tissue evidence="1">Liver</tissue>
    </source>
</reference>
<dbReference type="PANTHER" id="PTHR47011">
    <property type="entry name" value="CD226 ANTIGEN"/>
    <property type="match status" value="1"/>
</dbReference>